<gene>
    <name evidence="1" type="ORF">M9Y10_022255</name>
</gene>
<dbReference type="InterPro" id="IPR015943">
    <property type="entry name" value="WD40/YVTN_repeat-like_dom_sf"/>
</dbReference>
<comment type="caution">
    <text evidence="1">The sequence shown here is derived from an EMBL/GenBank/DDBJ whole genome shotgun (WGS) entry which is preliminary data.</text>
</comment>
<sequence>MIFTHRTLQPDNIITGIAAIRDYEGNFSSIAIAQGTTMHIIDITTPEYSITESYHFLTPISVIESAKSDNRPVFVLLDNLNWYIFELPKIVRHGSLQKPCCTKCNHFIQKTNQYSYHYSDDVLYQSSTLPPNAIQNIKFAESRVLHSSHPHYIAVQVYHNIIHVFPIDEHRPPYEIHTTEPNIVDIAFFGPFTCSTRLAVLSDSLMNDNRILSIYSLKDESTHEFTIDDVINLPSDAYHLLPLHPELHSVINVLTNDGIMRITANEGLEITIEHVTSYMPPIILHTCHFYDNIYLLCDSCGGLTGANFPIEGPISTENMKIVGPSSGILVFDKKRFMVTSPFGNSVIYDFSLENNSYNLNPSYTFESSGPIKCLDFRDEGLVCGTGVDSNSSIRLFEKAVSCQKIAEIPISNCLSIFVANGPTADSIYICMCFFDCTYIVIFDGESITPVEWSDSKLPSITTILFDDVETGILHLSEEEAVVRDRNDGSIISSYSFDSKVISASLSEHNLITADVDNVIFIFNSSNISRRKRLTLNKKIILISGIDDIIAAYLIDNTIFLYNFTEKKQLSISLPYLTAPVSLSLINFDLIIAGTETGKLYKITDSLTNIYSERVGEGKIIIHQFRSKEDNKLIQFCSGDPPFQLVDDERNFIKACPCEDIGRTSNFLVCLQRGNISIYKVDESLVGTTKIKLPKPFMLSFAYDSDGYAIVHKDSSSFNSNFNSHLSTKLKNNNNNTTTEASQSIIKYKRDDEVARYDFPENNIKISFCRLIELKGQNIIVIGDNIPSVTLLDDSMNKMCWLKLLGTPYAATTYFSYLLISREGSIDFFETKFLDGQIEMERLLVVDAQMMTLDFLVVRKYLVASDALQSLTVYSLNEPDTDDKSSDNNIDDNNDNKKKQIDVSIVYHDYSKKQLTKLVLFHDFIFAASLNENIFAFRMDLDGKLTEVGSFRCDSRVLSFAVNENSLFYGTEGGGIKMFELVVDEDYIKVRNQMKELKLNFIANRIPSLPFEWDDTNPFVDIDNLAVLKQIPKKELDKILSKVDVKLEKFNQMIH</sequence>
<dbReference type="Proteomes" id="UP001470230">
    <property type="component" value="Unassembled WGS sequence"/>
</dbReference>
<evidence type="ECO:0000313" key="2">
    <source>
        <dbReference type="Proteomes" id="UP001470230"/>
    </source>
</evidence>
<dbReference type="SUPFAM" id="SSF50978">
    <property type="entry name" value="WD40 repeat-like"/>
    <property type="match status" value="2"/>
</dbReference>
<dbReference type="InterPro" id="IPR036322">
    <property type="entry name" value="WD40_repeat_dom_sf"/>
</dbReference>
<accession>A0ABR2KSS9</accession>
<name>A0ABR2KSS9_9EUKA</name>
<reference evidence="1 2" key="1">
    <citation type="submission" date="2024-04" db="EMBL/GenBank/DDBJ databases">
        <title>Tritrichomonas musculus Genome.</title>
        <authorList>
            <person name="Alves-Ferreira E."/>
            <person name="Grigg M."/>
            <person name="Lorenzi H."/>
            <person name="Galac M."/>
        </authorList>
    </citation>
    <scope>NUCLEOTIDE SEQUENCE [LARGE SCALE GENOMIC DNA]</scope>
    <source>
        <strain evidence="1 2">EAF2021</strain>
    </source>
</reference>
<proteinExistence type="predicted"/>
<evidence type="ECO:0008006" key="3">
    <source>
        <dbReference type="Google" id="ProtNLM"/>
    </source>
</evidence>
<dbReference type="Gene3D" id="2.130.10.10">
    <property type="entry name" value="YVTN repeat-like/Quinoprotein amine dehydrogenase"/>
    <property type="match status" value="1"/>
</dbReference>
<evidence type="ECO:0000313" key="1">
    <source>
        <dbReference type="EMBL" id="KAK8893826.1"/>
    </source>
</evidence>
<organism evidence="1 2">
    <name type="scientific">Tritrichomonas musculus</name>
    <dbReference type="NCBI Taxonomy" id="1915356"/>
    <lineage>
        <taxon>Eukaryota</taxon>
        <taxon>Metamonada</taxon>
        <taxon>Parabasalia</taxon>
        <taxon>Tritrichomonadida</taxon>
        <taxon>Tritrichomonadidae</taxon>
        <taxon>Tritrichomonas</taxon>
    </lineage>
</organism>
<keyword evidence="2" id="KW-1185">Reference proteome</keyword>
<protein>
    <recommendedName>
        <fullName evidence="3">Cleavage/polyadenylation specificity factor A subunit C-terminal domain-containing protein</fullName>
    </recommendedName>
</protein>
<dbReference type="EMBL" id="JAPFFF010000003">
    <property type="protein sequence ID" value="KAK8893826.1"/>
    <property type="molecule type" value="Genomic_DNA"/>
</dbReference>